<name>A0A3A8JY86_9BACT</name>
<evidence type="ECO:0000313" key="3">
    <source>
        <dbReference type="Proteomes" id="UP000268313"/>
    </source>
</evidence>
<evidence type="ECO:0008006" key="4">
    <source>
        <dbReference type="Google" id="ProtNLM"/>
    </source>
</evidence>
<evidence type="ECO:0000313" key="2">
    <source>
        <dbReference type="EMBL" id="RKG94573.1"/>
    </source>
</evidence>
<reference evidence="3" key="1">
    <citation type="submission" date="2018-09" db="EMBL/GenBank/DDBJ databases">
        <authorList>
            <person name="Livingstone P.G."/>
            <person name="Whitworth D.E."/>
        </authorList>
    </citation>
    <scope>NUCLEOTIDE SEQUENCE [LARGE SCALE GENOMIC DNA]</scope>
    <source>
        <strain evidence="3">CA043D</strain>
    </source>
</reference>
<feature type="region of interest" description="Disordered" evidence="1">
    <location>
        <begin position="539"/>
        <end position="560"/>
    </location>
</feature>
<proteinExistence type="predicted"/>
<dbReference type="Proteomes" id="UP000268313">
    <property type="component" value="Unassembled WGS sequence"/>
</dbReference>
<dbReference type="PROSITE" id="PS51257">
    <property type="entry name" value="PROKAR_LIPOPROTEIN"/>
    <property type="match status" value="1"/>
</dbReference>
<dbReference type="EMBL" id="RAWE01000322">
    <property type="protein sequence ID" value="RKG94573.1"/>
    <property type="molecule type" value="Genomic_DNA"/>
</dbReference>
<feature type="region of interest" description="Disordered" evidence="1">
    <location>
        <begin position="582"/>
        <end position="646"/>
    </location>
</feature>
<dbReference type="AlphaFoldDB" id="A0A3A8JY86"/>
<comment type="caution">
    <text evidence="2">The sequence shown here is derived from an EMBL/GenBank/DDBJ whole genome shotgun (WGS) entry which is preliminary data.</text>
</comment>
<protein>
    <recommendedName>
        <fullName evidence="4">Lipoprotein</fullName>
    </recommendedName>
</protein>
<dbReference type="RefSeq" id="WP_120608080.1">
    <property type="nucleotide sequence ID" value="NZ_RAWE01000322.1"/>
</dbReference>
<dbReference type="OrthoDB" id="5504420at2"/>
<keyword evidence="3" id="KW-1185">Reference proteome</keyword>
<organism evidence="2 3">
    <name type="scientific">Corallococcus carmarthensis</name>
    <dbReference type="NCBI Taxonomy" id="2316728"/>
    <lineage>
        <taxon>Bacteria</taxon>
        <taxon>Pseudomonadati</taxon>
        <taxon>Myxococcota</taxon>
        <taxon>Myxococcia</taxon>
        <taxon>Myxococcales</taxon>
        <taxon>Cystobacterineae</taxon>
        <taxon>Myxococcaceae</taxon>
        <taxon>Corallococcus</taxon>
    </lineage>
</organism>
<gene>
    <name evidence="2" type="ORF">D7X32_41750</name>
</gene>
<accession>A0A3A8JY86</accession>
<evidence type="ECO:0000256" key="1">
    <source>
        <dbReference type="SAM" id="MobiDB-lite"/>
    </source>
</evidence>
<sequence>MYRLCLLGCVLFVAACGEKAPDEGAIRVSVTYGTFKPACVRVEAKDAQGHQEATDIPATGFKAPQKSEVLVAVRRMADWDTAMSITVSSYAEAAGNRCSGAAVETFSSASLTVVPKEYTRFDVTLKAVDADGDGSPTGVEWAGVSDCDDKRSDMHPGALETCTGTEDLNCNKRVGCQEEGCVSQVCDDGNPCTESDRCAGTGLSALCMGTERTCSQIATCMETSGTCNKATGACEFKPQVTGASCVDAQTCTINDYCNGSGACVSGTPTPCPTRTCFLPATSGCVANNDCSYSLDPAQVNTACVNPANQRSGWCRGGDGACSAFPYRPSNFDPDTVDPADIAALTTTGEVTFNTDTLTWDQDNRVTNRDRLKPRAITAQSGNLQVVLFPVSSLTLGGPLRFTGSLPIILAVYGDANPGQYILANGRFNGPTLRGAGGNHGQCGSSTGATGTVVSGEAEGGGGGGHATTGAAGGVGFSGGNARSGGDPQNSDPLLLLGGCAGGDGGGTGNMAGGQGGAGGGAFQLSVARTLTLQKALSVSGGGGAGGQANRNSGAGGGGGGGSGGRLIVEAFAVNLESGARLTANGGGGGEGGAARNNNEDPGVNASSGSVDTATPAAGGVTTSVSKGEGGQGAARNGAAGAGKNGGTNNSYEAAGGGGGGAMGLIHLRGIQSCTVNANAVLSPVPTGGCTLP</sequence>